<evidence type="ECO:0000313" key="3">
    <source>
        <dbReference type="Proteomes" id="UP001285441"/>
    </source>
</evidence>
<feature type="chain" id="PRO_5041917423" evidence="1">
    <location>
        <begin position="22"/>
        <end position="98"/>
    </location>
</feature>
<comment type="caution">
    <text evidence="2">The sequence shown here is derived from an EMBL/GenBank/DDBJ whole genome shotgun (WGS) entry which is preliminary data.</text>
</comment>
<sequence length="98" mass="11211">MGLEARLLSLFICTNIWPSVSIEIPTLILPLLFRTLIAIRPHCLSTTVGTHPPWRRPYEGIKDKKEERDISSLGQPPYHCCYKHGAKVWRQEKGNEAS</sequence>
<name>A0AAE0N1A2_9PEZI</name>
<reference evidence="2" key="1">
    <citation type="journal article" date="2023" name="Mol. Phylogenet. Evol.">
        <title>Genome-scale phylogeny and comparative genomics of the fungal order Sordariales.</title>
        <authorList>
            <person name="Hensen N."/>
            <person name="Bonometti L."/>
            <person name="Westerberg I."/>
            <person name="Brannstrom I.O."/>
            <person name="Guillou S."/>
            <person name="Cros-Aarteil S."/>
            <person name="Calhoun S."/>
            <person name="Haridas S."/>
            <person name="Kuo A."/>
            <person name="Mondo S."/>
            <person name="Pangilinan J."/>
            <person name="Riley R."/>
            <person name="LaButti K."/>
            <person name="Andreopoulos B."/>
            <person name="Lipzen A."/>
            <person name="Chen C."/>
            <person name="Yan M."/>
            <person name="Daum C."/>
            <person name="Ng V."/>
            <person name="Clum A."/>
            <person name="Steindorff A."/>
            <person name="Ohm R.A."/>
            <person name="Martin F."/>
            <person name="Silar P."/>
            <person name="Natvig D.O."/>
            <person name="Lalanne C."/>
            <person name="Gautier V."/>
            <person name="Ament-Velasquez S.L."/>
            <person name="Kruys A."/>
            <person name="Hutchinson M.I."/>
            <person name="Powell A.J."/>
            <person name="Barry K."/>
            <person name="Miller A.N."/>
            <person name="Grigoriev I.V."/>
            <person name="Debuchy R."/>
            <person name="Gladieux P."/>
            <person name="Hiltunen Thoren M."/>
            <person name="Johannesson H."/>
        </authorList>
    </citation>
    <scope>NUCLEOTIDE SEQUENCE</scope>
    <source>
        <strain evidence="2">CBS 232.78</strain>
    </source>
</reference>
<dbReference type="Proteomes" id="UP001285441">
    <property type="component" value="Unassembled WGS sequence"/>
</dbReference>
<dbReference type="AlphaFoldDB" id="A0AAE0N1A2"/>
<protein>
    <submittedName>
        <fullName evidence="2">Uncharacterized protein</fullName>
    </submittedName>
</protein>
<keyword evidence="1" id="KW-0732">Signal</keyword>
<reference evidence="2" key="2">
    <citation type="submission" date="2023-06" db="EMBL/GenBank/DDBJ databases">
        <authorList>
            <consortium name="Lawrence Berkeley National Laboratory"/>
            <person name="Haridas S."/>
            <person name="Hensen N."/>
            <person name="Bonometti L."/>
            <person name="Westerberg I."/>
            <person name="Brannstrom I.O."/>
            <person name="Guillou S."/>
            <person name="Cros-Aarteil S."/>
            <person name="Calhoun S."/>
            <person name="Kuo A."/>
            <person name="Mondo S."/>
            <person name="Pangilinan J."/>
            <person name="Riley R."/>
            <person name="LaButti K."/>
            <person name="Andreopoulos B."/>
            <person name="Lipzen A."/>
            <person name="Chen C."/>
            <person name="Yanf M."/>
            <person name="Daum C."/>
            <person name="Ng V."/>
            <person name="Clum A."/>
            <person name="Steindorff A."/>
            <person name="Ohm R."/>
            <person name="Martin F."/>
            <person name="Silar P."/>
            <person name="Natvig D."/>
            <person name="Lalanne C."/>
            <person name="Gautier V."/>
            <person name="Ament-velasquez S.L."/>
            <person name="Kruys A."/>
            <person name="Hutchinson M.I."/>
            <person name="Powell A.J."/>
            <person name="Barry K."/>
            <person name="Miller A.N."/>
            <person name="Grigoriev I.V."/>
            <person name="Debuchy R."/>
            <person name="Gladieux P."/>
            <person name="Thoren M.H."/>
            <person name="Johannesson H."/>
        </authorList>
    </citation>
    <scope>NUCLEOTIDE SEQUENCE</scope>
    <source>
        <strain evidence="2">CBS 232.78</strain>
    </source>
</reference>
<evidence type="ECO:0000256" key="1">
    <source>
        <dbReference type="SAM" id="SignalP"/>
    </source>
</evidence>
<gene>
    <name evidence="2" type="ORF">B0H63DRAFT_490429</name>
</gene>
<proteinExistence type="predicted"/>
<accession>A0AAE0N1A2</accession>
<evidence type="ECO:0000313" key="2">
    <source>
        <dbReference type="EMBL" id="KAK3366478.1"/>
    </source>
</evidence>
<organism evidence="2 3">
    <name type="scientific">Podospora didyma</name>
    <dbReference type="NCBI Taxonomy" id="330526"/>
    <lineage>
        <taxon>Eukaryota</taxon>
        <taxon>Fungi</taxon>
        <taxon>Dikarya</taxon>
        <taxon>Ascomycota</taxon>
        <taxon>Pezizomycotina</taxon>
        <taxon>Sordariomycetes</taxon>
        <taxon>Sordariomycetidae</taxon>
        <taxon>Sordariales</taxon>
        <taxon>Podosporaceae</taxon>
        <taxon>Podospora</taxon>
    </lineage>
</organism>
<keyword evidence="3" id="KW-1185">Reference proteome</keyword>
<feature type="signal peptide" evidence="1">
    <location>
        <begin position="1"/>
        <end position="21"/>
    </location>
</feature>
<dbReference type="EMBL" id="JAULSW010000012">
    <property type="protein sequence ID" value="KAK3366478.1"/>
    <property type="molecule type" value="Genomic_DNA"/>
</dbReference>